<comment type="similarity">
    <text evidence="1">Belongs to the initiator RepB protein family.</text>
</comment>
<name>A0ABS6EUH3_9FIRM</name>
<evidence type="ECO:0000256" key="1">
    <source>
        <dbReference type="ARBA" id="ARBA00038283"/>
    </source>
</evidence>
<dbReference type="Pfam" id="PF01051">
    <property type="entry name" value="Rep3_N"/>
    <property type="match status" value="1"/>
</dbReference>
<evidence type="ECO:0000259" key="2">
    <source>
        <dbReference type="Pfam" id="PF01051"/>
    </source>
</evidence>
<dbReference type="Proteomes" id="UP000783588">
    <property type="component" value="Unassembled WGS sequence"/>
</dbReference>
<organism evidence="3 4">
    <name type="scientific">Butyricicoccus intestinisimiae</name>
    <dbReference type="NCBI Taxonomy" id="2841509"/>
    <lineage>
        <taxon>Bacteria</taxon>
        <taxon>Bacillati</taxon>
        <taxon>Bacillota</taxon>
        <taxon>Clostridia</taxon>
        <taxon>Eubacteriales</taxon>
        <taxon>Butyricicoccaceae</taxon>
        <taxon>Butyricicoccus</taxon>
    </lineage>
</organism>
<proteinExistence type="inferred from homology"/>
<feature type="domain" description="Initiator Rep protein WH1" evidence="2">
    <location>
        <begin position="64"/>
        <end position="205"/>
    </location>
</feature>
<reference evidence="3 4" key="1">
    <citation type="submission" date="2021-06" db="EMBL/GenBank/DDBJ databases">
        <authorList>
            <person name="Sun Q."/>
            <person name="Li D."/>
        </authorList>
    </citation>
    <scope>NUCLEOTIDE SEQUENCE [LARGE SCALE GENOMIC DNA]</scope>
    <source>
        <strain evidence="3 4">MSJd-7</strain>
    </source>
</reference>
<dbReference type="EMBL" id="JAHLQI010000007">
    <property type="protein sequence ID" value="MBU5491310.1"/>
    <property type="molecule type" value="Genomic_DNA"/>
</dbReference>
<dbReference type="RefSeq" id="WP_216471022.1">
    <property type="nucleotide sequence ID" value="NZ_JAHLQI010000007.1"/>
</dbReference>
<comment type="caution">
    <text evidence="3">The sequence shown here is derived from an EMBL/GenBank/DDBJ whole genome shotgun (WGS) entry which is preliminary data.</text>
</comment>
<accession>A0ABS6EUH3</accession>
<evidence type="ECO:0000313" key="4">
    <source>
        <dbReference type="Proteomes" id="UP000783588"/>
    </source>
</evidence>
<dbReference type="InterPro" id="IPR000525">
    <property type="entry name" value="Initiator_Rep_WH1"/>
</dbReference>
<evidence type="ECO:0000313" key="3">
    <source>
        <dbReference type="EMBL" id="MBU5491310.1"/>
    </source>
</evidence>
<gene>
    <name evidence="3" type="ORF">KQI75_11895</name>
</gene>
<sequence length="532" mass="61466">MESKTKLTLDKEQPFTAQNFLVRNPGRIGNAISGDTDANITEDQYLDILDSTSTPLTGFQFALSRLLVSAISNAEYNAQTRTYLSPTFTCQATDLIKFMGAHRNLANRKQKGTNNYLVALWVSQMTLFQTVYIETDPKSFQKHLKTINWIKTADYNLDTGEITLKLNEELFDYIGKQQRGFTTYKLYSLMTLPKRGYSMPLYEILTSYKSLIVAKNKKGEYYPLPAKALRKMLGISQSKRTITSFVYQVSRDIDLINENNFTGFSIDYYVEKEPDDQVFYIKMTEDKPTSIKEEKILEDSDVALYESQACLLYKKNLFRAAGKKFRAKIRSCYENNMHFNLVRAALVYTNNVKQKEEIKSIQAYMISIIEAMSNGEIKVEDKFWKVTNGDVLTPQEKQCYGDLSSAMMMQTLLVNKPATEKISIDDATPFAVYVMTAKYYAETEHYGVLKNINYQTLQNMIKWFCMGVDIRSVLTGIEKTCQQVWDDSKQDIVHTWEYVAKVVENDLKERKPYWHSLVALNIDEYKKNFVEM</sequence>
<keyword evidence="4" id="KW-1185">Reference proteome</keyword>
<protein>
    <submittedName>
        <fullName evidence="3">Replication initiation protein</fullName>
    </submittedName>
</protein>